<evidence type="ECO:0000259" key="1">
    <source>
        <dbReference type="Pfam" id="PF13401"/>
    </source>
</evidence>
<name>A0A6P0BEY9_RHILE</name>
<dbReference type="GO" id="GO:0016887">
    <property type="term" value="F:ATP hydrolysis activity"/>
    <property type="evidence" value="ECO:0007669"/>
    <property type="project" value="InterPro"/>
</dbReference>
<feature type="domain" description="ORC1/DEAH AAA+ ATPase" evidence="1">
    <location>
        <begin position="57"/>
        <end position="203"/>
    </location>
</feature>
<dbReference type="Pfam" id="PF13401">
    <property type="entry name" value="AAA_22"/>
    <property type="match status" value="1"/>
</dbReference>
<dbReference type="InterPro" id="IPR049945">
    <property type="entry name" value="AAA_22"/>
</dbReference>
<dbReference type="AlphaFoldDB" id="A0A6P0BEY9"/>
<protein>
    <submittedName>
        <fullName evidence="2">AAA family ATPase</fullName>
    </submittedName>
</protein>
<proteinExistence type="predicted"/>
<comment type="caution">
    <text evidence="2">The sequence shown here is derived from an EMBL/GenBank/DDBJ whole genome shotgun (WGS) entry which is preliminary data.</text>
</comment>
<sequence length="338" mass="38359">MLELPHRKWNTGSLYAEFRAMRIKHPLHDAAVGTFEDLRLRKVYAPDEEQTTASMFAGSQSGKTTTVRWYIENQIVDECFRRGIFDEKDRDTPRHILAKVQKIALYVKLKSSTTMSKLVASLLVALGDPYPMKGTIGERLLRVEKALRKEGYEIIFIDESQHIRINQSAGSISRQDDATDVQNTFKDILTSTWPIVFVGLPAAKKIVFEEQLDTRSENPIFFGPLNAGDDEHMETFQKFCGRLSMKLVQHGILPNRAEILVTGDVPLCLHVASAGRLGLVTVIVRKALEIAFKGKRDEIERKDLQEAVRLFSMRIKLCDYNPFIEGVRELPVVQEKAA</sequence>
<accession>A0A6P0BEY9</accession>
<dbReference type="SUPFAM" id="SSF52540">
    <property type="entry name" value="P-loop containing nucleoside triphosphate hydrolases"/>
    <property type="match status" value="1"/>
</dbReference>
<dbReference type="Proteomes" id="UP000471560">
    <property type="component" value="Unassembled WGS sequence"/>
</dbReference>
<evidence type="ECO:0000313" key="2">
    <source>
        <dbReference type="EMBL" id="NEI37716.1"/>
    </source>
</evidence>
<organism evidence="2 3">
    <name type="scientific">Rhizobium leguminosarum</name>
    <dbReference type="NCBI Taxonomy" id="384"/>
    <lineage>
        <taxon>Bacteria</taxon>
        <taxon>Pseudomonadati</taxon>
        <taxon>Pseudomonadota</taxon>
        <taxon>Alphaproteobacteria</taxon>
        <taxon>Hyphomicrobiales</taxon>
        <taxon>Rhizobiaceae</taxon>
        <taxon>Rhizobium/Agrobacterium group</taxon>
        <taxon>Rhizobium</taxon>
    </lineage>
</organism>
<reference evidence="2 3" key="1">
    <citation type="submission" date="2019-12" db="EMBL/GenBank/DDBJ databases">
        <title>Rhizobium genotypes associated with high levels of biological nitrogen fixation by grain legumes in a temperate-maritime cropping system.</title>
        <authorList>
            <person name="Maluk M."/>
            <person name="Francesc Ferrando Molina F."/>
            <person name="Lopez Del Egido L."/>
            <person name="Lafos M."/>
            <person name="Langarica-Fuentes A."/>
            <person name="Gebre Yohannes G."/>
            <person name="Young M.W."/>
            <person name="Martin P."/>
            <person name="Gantlett R."/>
            <person name="Kenicer G."/>
            <person name="Hawes C."/>
            <person name="Begg G.S."/>
            <person name="Quilliam R.S."/>
            <person name="Squire G.R."/>
            <person name="Poole P.S."/>
            <person name="Young P.W."/>
            <person name="Iannetta P.M."/>
            <person name="James E.K."/>
        </authorList>
    </citation>
    <scope>NUCLEOTIDE SEQUENCE [LARGE SCALE GENOMIC DNA]</scope>
    <source>
        <strain evidence="2 3">JHI1096</strain>
    </source>
</reference>
<dbReference type="EMBL" id="WUEZ01000039">
    <property type="protein sequence ID" value="NEI37716.1"/>
    <property type="molecule type" value="Genomic_DNA"/>
</dbReference>
<dbReference type="RefSeq" id="WP_164578551.1">
    <property type="nucleotide sequence ID" value="NZ_WUEZ01000039.1"/>
</dbReference>
<gene>
    <name evidence="2" type="ORF">GR204_27770</name>
</gene>
<dbReference type="InterPro" id="IPR027417">
    <property type="entry name" value="P-loop_NTPase"/>
</dbReference>
<evidence type="ECO:0000313" key="3">
    <source>
        <dbReference type="Proteomes" id="UP000471560"/>
    </source>
</evidence>
<dbReference type="Gene3D" id="3.40.50.300">
    <property type="entry name" value="P-loop containing nucleotide triphosphate hydrolases"/>
    <property type="match status" value="1"/>
</dbReference>